<dbReference type="HOGENOM" id="CLU_040069_0_0_1"/>
<dbReference type="PANTHER" id="PTHR13060">
    <property type="entry name" value="SGT1 PROTEIN HSGT1 SUPPRESSOR OF GCR2"/>
    <property type="match status" value="1"/>
</dbReference>
<reference evidence="2 3" key="1">
    <citation type="journal article" date="2011" name="Proc. Natl. Acad. Sci. U.S.A.">
        <title>Evolutionary erosion of yeast sex chromosomes by mating-type switching accidents.</title>
        <authorList>
            <person name="Gordon J.L."/>
            <person name="Armisen D."/>
            <person name="Proux-Wera E."/>
            <person name="Oheigeartaigh S.S."/>
            <person name="Byrne K.P."/>
            <person name="Wolfe K.H."/>
        </authorList>
    </citation>
    <scope>NUCLEOTIDE SEQUENCE [LARGE SCALE GENOMIC DNA]</scope>
    <source>
        <strain evidence="3">ATCC MYA-139 / BCRC 22969 / CBS 8797 / CCRC 22969 / KCTC 17520 / NBRC 10181 / NCYC 3082</strain>
    </source>
</reference>
<accession>J7S2U6</accession>
<reference evidence="3" key="2">
    <citation type="submission" date="2012-08" db="EMBL/GenBank/DDBJ databases">
        <title>Genome sequence of Kazachstania naganishii.</title>
        <authorList>
            <person name="Gordon J.L."/>
            <person name="Armisen D."/>
            <person name="Proux-Wera E."/>
            <person name="OhEigeartaigh S.S."/>
            <person name="Byrne K.P."/>
            <person name="Wolfe K.H."/>
        </authorList>
    </citation>
    <scope>NUCLEOTIDE SEQUENCE [LARGE SCALE GENOMIC DNA]</scope>
    <source>
        <strain evidence="3">ATCC MYA-139 / BCRC 22969 / CBS 8797 / CCRC 22969 / KCTC 17520 / NBRC 10181 / NCYC 3082</strain>
    </source>
</reference>
<gene>
    <name evidence="2" type="primary">KNAG0J01660</name>
    <name evidence="2" type="ordered locus">KNAG_0J01660</name>
</gene>
<dbReference type="PANTHER" id="PTHR13060:SF0">
    <property type="entry name" value="PROTEIN ECDYSONELESS HOMOLOG"/>
    <property type="match status" value="1"/>
</dbReference>
<evidence type="ECO:0000256" key="1">
    <source>
        <dbReference type="SAM" id="MobiDB-lite"/>
    </source>
</evidence>
<dbReference type="RefSeq" id="XP_022466492.1">
    <property type="nucleotide sequence ID" value="XM_022610169.1"/>
</dbReference>
<keyword evidence="3" id="KW-1185">Reference proteome</keyword>
<dbReference type="GO" id="GO:0005634">
    <property type="term" value="C:nucleus"/>
    <property type="evidence" value="ECO:0007669"/>
    <property type="project" value="TreeGrafter"/>
</dbReference>
<dbReference type="Pfam" id="PF07093">
    <property type="entry name" value="SGT1"/>
    <property type="match status" value="1"/>
</dbReference>
<dbReference type="Proteomes" id="UP000006310">
    <property type="component" value="Chromosome 10"/>
</dbReference>
<feature type="region of interest" description="Disordered" evidence="1">
    <location>
        <begin position="379"/>
        <end position="412"/>
    </location>
</feature>
<dbReference type="GeneID" id="34528002"/>
<dbReference type="KEGG" id="kng:KNAG_0J01660"/>
<feature type="compositionally biased region" description="Acidic residues" evidence="1">
    <location>
        <begin position="456"/>
        <end position="469"/>
    </location>
</feature>
<dbReference type="EMBL" id="HE978323">
    <property type="protein sequence ID" value="CCK72247.1"/>
    <property type="molecule type" value="Genomic_DNA"/>
</dbReference>
<dbReference type="OMA" id="DYRVWIH"/>
<dbReference type="eggNOG" id="KOG2406">
    <property type="taxonomic scope" value="Eukaryota"/>
</dbReference>
<organism evidence="2 3">
    <name type="scientific">Huiozyma naganishii (strain ATCC MYA-139 / BCRC 22969 / CBS 8797 / KCTC 17520 / NBRC 10181 / NCYC 3082 / Yp74L-3)</name>
    <name type="common">Yeast</name>
    <name type="synonym">Kazachstania naganishii</name>
    <dbReference type="NCBI Taxonomy" id="1071383"/>
    <lineage>
        <taxon>Eukaryota</taxon>
        <taxon>Fungi</taxon>
        <taxon>Dikarya</taxon>
        <taxon>Ascomycota</taxon>
        <taxon>Saccharomycotina</taxon>
        <taxon>Saccharomycetes</taxon>
        <taxon>Saccharomycetales</taxon>
        <taxon>Saccharomycetaceae</taxon>
        <taxon>Huiozyma</taxon>
    </lineage>
</organism>
<dbReference type="AlphaFoldDB" id="J7S2U6"/>
<protein>
    <submittedName>
        <fullName evidence="2">Uncharacterized protein</fullName>
    </submittedName>
</protein>
<feature type="compositionally biased region" description="Basic and acidic residues" evidence="1">
    <location>
        <begin position="380"/>
        <end position="392"/>
    </location>
</feature>
<evidence type="ECO:0000313" key="3">
    <source>
        <dbReference type="Proteomes" id="UP000006310"/>
    </source>
</evidence>
<proteinExistence type="predicted"/>
<sequence length="521" mass="59849">MELAKNDLTVSVSCLWQVDEGEESLLLFDLPSKNHLLFGLFVLDKYSDDTGRKLDRAEIILNNVIQEYTANYAWTEFSGVQLRRENFQGTNFIFGQVCVEDNAEQEEKLVVTILRRASKLLGPQVFIKVSDTECDFLLLACHEELPKSLQFPVANNRLWLHEGQFKFIPPDTENSNKGLEPEEALNFLINEYFKCTTVPAVKNKLDALFPMDKKPAEFYLNDFVQLSVDFTDRKVYEILSHNPTVINYVLKNIPSISDRIDTSSLQSEQKVNTYPLKLLIGRNHIPLLSLYLQIKNLKSDPSKALLATAFCIQTSLRDLLLQESLQLRNKTDGREVRTVSPNIMEQLVFEEADILKHVELERGVEPNEQLMDMFTNFFNEEPHNQKGSKKVDLEDDDASGDEDTDARNYLARENSTINEDDFFEFFLKEALKMKQDDVDKLRTEGVEPNNKNPETNYEEDKQDDNEDTQALEQLEAILHRDDSTEGPQALLNLFKSLELDGMQNGPFESLLQNLSNEPDLK</sequence>
<dbReference type="InterPro" id="IPR010770">
    <property type="entry name" value="Ecd"/>
</dbReference>
<feature type="region of interest" description="Disordered" evidence="1">
    <location>
        <begin position="441"/>
        <end position="471"/>
    </location>
</feature>
<feature type="compositionally biased region" description="Acidic residues" evidence="1">
    <location>
        <begin position="393"/>
        <end position="404"/>
    </location>
</feature>
<name>J7S2U6_HUIN7</name>
<evidence type="ECO:0000313" key="2">
    <source>
        <dbReference type="EMBL" id="CCK72247.1"/>
    </source>
</evidence>
<dbReference type="STRING" id="1071383.J7S2U6"/>
<dbReference type="OrthoDB" id="27237at2759"/>